<dbReference type="PANTHER" id="PTHR46558">
    <property type="entry name" value="TRACRIPTIONAL REGULATORY PROTEIN-RELATED-RELATED"/>
    <property type="match status" value="1"/>
</dbReference>
<dbReference type="PANTHER" id="PTHR46558:SF15">
    <property type="entry name" value="HELIX-TURN-HELIX DOMAIN PROTEIN"/>
    <property type="match status" value="1"/>
</dbReference>
<evidence type="ECO:0000256" key="2">
    <source>
        <dbReference type="SAM" id="Phobius"/>
    </source>
</evidence>
<keyword evidence="2" id="KW-1133">Transmembrane helix</keyword>
<dbReference type="SMART" id="SM00530">
    <property type="entry name" value="HTH_XRE"/>
    <property type="match status" value="1"/>
</dbReference>
<dbReference type="Gene3D" id="1.10.260.40">
    <property type="entry name" value="lambda repressor-like DNA-binding domains"/>
    <property type="match status" value="1"/>
</dbReference>
<dbReference type="Pfam" id="PF01381">
    <property type="entry name" value="HTH_3"/>
    <property type="match status" value="1"/>
</dbReference>
<dbReference type="InterPro" id="IPR001387">
    <property type="entry name" value="Cro/C1-type_HTH"/>
</dbReference>
<evidence type="ECO:0000256" key="1">
    <source>
        <dbReference type="ARBA" id="ARBA00023125"/>
    </source>
</evidence>
<feature type="domain" description="HTH cro/C1-type" evidence="3">
    <location>
        <begin position="7"/>
        <end position="61"/>
    </location>
</feature>
<reference evidence="4 5" key="1">
    <citation type="submission" date="2016-10" db="EMBL/GenBank/DDBJ databases">
        <authorList>
            <person name="de Groot N.N."/>
        </authorList>
    </citation>
    <scope>NUCLEOTIDE SEQUENCE [LARGE SCALE GENOMIC DNA]</scope>
    <source>
        <strain evidence="4 5">DSM 13760</strain>
    </source>
</reference>
<evidence type="ECO:0000259" key="3">
    <source>
        <dbReference type="PROSITE" id="PS50943"/>
    </source>
</evidence>
<keyword evidence="2" id="KW-0472">Membrane</keyword>
<organism evidence="4 5">
    <name type="scientific">Isobaculum melis</name>
    <dbReference type="NCBI Taxonomy" id="142588"/>
    <lineage>
        <taxon>Bacteria</taxon>
        <taxon>Bacillati</taxon>
        <taxon>Bacillota</taxon>
        <taxon>Bacilli</taxon>
        <taxon>Lactobacillales</taxon>
        <taxon>Carnobacteriaceae</taxon>
        <taxon>Isobaculum</taxon>
    </lineage>
</organism>
<keyword evidence="1" id="KW-0238">DNA-binding</keyword>
<feature type="transmembrane region" description="Helical" evidence="2">
    <location>
        <begin position="107"/>
        <end position="125"/>
    </location>
</feature>
<dbReference type="InterPro" id="IPR010982">
    <property type="entry name" value="Lambda_DNA-bd_dom_sf"/>
</dbReference>
<dbReference type="CDD" id="cd00093">
    <property type="entry name" value="HTH_XRE"/>
    <property type="match status" value="1"/>
</dbReference>
<protein>
    <submittedName>
        <fullName evidence="4">Helix-turn-helix</fullName>
    </submittedName>
</protein>
<feature type="transmembrane region" description="Helical" evidence="2">
    <location>
        <begin position="84"/>
        <end position="101"/>
    </location>
</feature>
<dbReference type="OrthoDB" id="9805856at2"/>
<evidence type="ECO:0000313" key="4">
    <source>
        <dbReference type="EMBL" id="SES06327.1"/>
    </source>
</evidence>
<keyword evidence="5" id="KW-1185">Reference proteome</keyword>
<dbReference type="Proteomes" id="UP000198948">
    <property type="component" value="Unassembled WGS sequence"/>
</dbReference>
<name>A0A1H9UAY3_9LACT</name>
<proteinExistence type="predicted"/>
<accession>A0A1H9UAY3</accession>
<dbReference type="PROSITE" id="PS50943">
    <property type="entry name" value="HTH_CROC1"/>
    <property type="match status" value="1"/>
</dbReference>
<dbReference type="AlphaFoldDB" id="A0A1H9UAY3"/>
<gene>
    <name evidence="4" type="ORF">SAMN04488559_1257</name>
</gene>
<dbReference type="GO" id="GO:0003677">
    <property type="term" value="F:DNA binding"/>
    <property type="evidence" value="ECO:0007669"/>
    <property type="project" value="UniProtKB-KW"/>
</dbReference>
<dbReference type="EMBL" id="FOHA01000025">
    <property type="protein sequence ID" value="SES06327.1"/>
    <property type="molecule type" value="Genomic_DNA"/>
</dbReference>
<dbReference type="SUPFAM" id="SSF47413">
    <property type="entry name" value="lambda repressor-like DNA-binding domains"/>
    <property type="match status" value="1"/>
</dbReference>
<dbReference type="RefSeq" id="WP_092653974.1">
    <property type="nucleotide sequence ID" value="NZ_FOHA01000025.1"/>
</dbReference>
<sequence length="131" mass="15109">MDIGTQLKKRRLALKWTQEQVAEKIHVSRQTISNWENGHSYPDIVSVILLSDFYEVSLDALLKGDQKMVYHLQTSTNVVKSNRLIFLGLLLNVLLIVMLMFSQGNQLLIIILFTMVILNSANFMYQIIKKI</sequence>
<evidence type="ECO:0000313" key="5">
    <source>
        <dbReference type="Proteomes" id="UP000198948"/>
    </source>
</evidence>
<dbReference type="STRING" id="142588.SAMN04488559_1257"/>
<keyword evidence="2" id="KW-0812">Transmembrane</keyword>